<gene>
    <name evidence="1" type="ORF">CPBP_00156</name>
</gene>
<protein>
    <submittedName>
        <fullName evidence="1">Phage portal protein</fullName>
    </submittedName>
</protein>
<dbReference type="KEGG" id="pbal:CPBP_00156"/>
<dbReference type="NCBIfam" id="TIGR01537">
    <property type="entry name" value="portal_HK97"/>
    <property type="match status" value="1"/>
</dbReference>
<reference evidence="1 2" key="1">
    <citation type="submission" date="2020-06" db="EMBL/GenBank/DDBJ databases">
        <title>The endosymbiont of the kinetoplastid Bodo saltans is a Paracaedibacter-like alpha-proteobacterium possessing a putative toxin-antitoxin system.</title>
        <authorList>
            <person name="Midha S."/>
            <person name="Rigden D.J."/>
            <person name="Siozios S."/>
            <person name="Hurst G.D.D."/>
            <person name="Jackson A.P."/>
        </authorList>
    </citation>
    <scope>NUCLEOTIDE SEQUENCE [LARGE SCALE GENOMIC DNA]</scope>
    <source>
        <strain evidence="1">Lake Konstanz</strain>
    </source>
</reference>
<dbReference type="Proteomes" id="UP000594001">
    <property type="component" value="Chromosome"/>
</dbReference>
<dbReference type="EMBL" id="CP054719">
    <property type="protein sequence ID" value="QOL19404.1"/>
    <property type="molecule type" value="Genomic_DNA"/>
</dbReference>
<proteinExistence type="predicted"/>
<dbReference type="RefSeq" id="WP_350332156.1">
    <property type="nucleotide sequence ID" value="NZ_CP054719.1"/>
</dbReference>
<sequence length="381" mass="42510">MWNWITGRKTAPRPQMAMPSQLKAQWTSRHYAPLVKEGYEKNVIVYRCVAMIARGIATVPWLLYDGDTELMSHPLLDLLRRPSPGESGASFLENLATSFLLSGNAFVHVDIDQHGIPIQLKVLRPDRVRVITENGQLAAYDYTVDGATRRLSAEAVLHLKSIHPLNDWYGLSPIEVAAMAIDQHNAVSTHNLALLQNGGRPSGVFIWKGTDDGWGLTDEQKHSIRDSITQVYSGQGNAGRIMVLEGDVEWKELGLSPKDLDFSEGKHIAAREISQAFGVPPMLVGVPGDATYTNYKEARFHLWEDTTLPLLERFQHAFTQFVAKKYDENLKFSYDVDAIAALAPRREATWRKLSDASFLSENEKRQALGYSPASVTLDPLG</sequence>
<evidence type="ECO:0000313" key="1">
    <source>
        <dbReference type="EMBL" id="QOL19404.1"/>
    </source>
</evidence>
<evidence type="ECO:0000313" key="2">
    <source>
        <dbReference type="Proteomes" id="UP000594001"/>
    </source>
</evidence>
<keyword evidence="2" id="KW-1185">Reference proteome</keyword>
<organism evidence="1 2">
    <name type="scientific">Candidatus Bodocaedibacter vickermanii</name>
    <dbReference type="NCBI Taxonomy" id="2741701"/>
    <lineage>
        <taxon>Bacteria</taxon>
        <taxon>Pseudomonadati</taxon>
        <taxon>Pseudomonadota</taxon>
        <taxon>Alphaproteobacteria</taxon>
        <taxon>Holosporales</taxon>
        <taxon>Candidatus Paracaedibacteraceae</taxon>
        <taxon>Candidatus Bodocaedibacter</taxon>
    </lineage>
</organism>
<dbReference type="InterPro" id="IPR006944">
    <property type="entry name" value="Phage/GTA_portal"/>
</dbReference>
<name>A0A7L9RS62_9PROT</name>
<accession>A0A7L9RS62</accession>
<dbReference type="AlphaFoldDB" id="A0A7L9RS62"/>
<dbReference type="Pfam" id="PF04860">
    <property type="entry name" value="Phage_portal"/>
    <property type="match status" value="1"/>
</dbReference>
<dbReference type="InterPro" id="IPR006427">
    <property type="entry name" value="Portal_HK97"/>
</dbReference>